<dbReference type="EnsemblPlants" id="OMERI03G34620.1">
    <property type="protein sequence ID" value="OMERI03G34620.1"/>
    <property type="gene ID" value="OMERI03G34620"/>
</dbReference>
<sequence>MAPPRRMSRRPDVPRCALLPDGRHRRERVPAAAAWPVLLLVDHRGTTVYPGVGLGPVAPVAAGAGATVGVPGVTGPRPTTRRTRSLSRLHSFPLRSNRGSVGVGGSGGGRRG</sequence>
<organism evidence="2">
    <name type="scientific">Oryza meridionalis</name>
    <dbReference type="NCBI Taxonomy" id="40149"/>
    <lineage>
        <taxon>Eukaryota</taxon>
        <taxon>Viridiplantae</taxon>
        <taxon>Streptophyta</taxon>
        <taxon>Embryophyta</taxon>
        <taxon>Tracheophyta</taxon>
        <taxon>Spermatophyta</taxon>
        <taxon>Magnoliopsida</taxon>
        <taxon>Liliopsida</taxon>
        <taxon>Poales</taxon>
        <taxon>Poaceae</taxon>
        <taxon>BOP clade</taxon>
        <taxon>Oryzoideae</taxon>
        <taxon>Oryzeae</taxon>
        <taxon>Oryzinae</taxon>
        <taxon>Oryza</taxon>
    </lineage>
</organism>
<accession>A0A0E0D883</accession>
<dbReference type="Proteomes" id="UP000008021">
    <property type="component" value="Chromosome 3"/>
</dbReference>
<feature type="region of interest" description="Disordered" evidence="1">
    <location>
        <begin position="93"/>
        <end position="112"/>
    </location>
</feature>
<evidence type="ECO:0000256" key="1">
    <source>
        <dbReference type="SAM" id="MobiDB-lite"/>
    </source>
</evidence>
<name>A0A0E0D883_9ORYZ</name>
<dbReference type="Gramene" id="OMERI03G34620.1">
    <property type="protein sequence ID" value="OMERI03G34620.1"/>
    <property type="gene ID" value="OMERI03G34620"/>
</dbReference>
<reference evidence="2" key="1">
    <citation type="submission" date="2015-04" db="UniProtKB">
        <authorList>
            <consortium name="EnsemblPlants"/>
        </authorList>
    </citation>
    <scope>IDENTIFICATION</scope>
</reference>
<feature type="compositionally biased region" description="Gly residues" evidence="1">
    <location>
        <begin position="101"/>
        <end position="112"/>
    </location>
</feature>
<keyword evidence="3" id="KW-1185">Reference proteome</keyword>
<protein>
    <submittedName>
        <fullName evidence="2">Uncharacterized protein</fullName>
    </submittedName>
</protein>
<dbReference type="HOGENOM" id="CLU_2149890_0_0_1"/>
<evidence type="ECO:0000313" key="3">
    <source>
        <dbReference type="Proteomes" id="UP000008021"/>
    </source>
</evidence>
<proteinExistence type="predicted"/>
<dbReference type="AlphaFoldDB" id="A0A0E0D883"/>
<evidence type="ECO:0000313" key="2">
    <source>
        <dbReference type="EnsemblPlants" id="OMERI03G34620.1"/>
    </source>
</evidence>
<reference evidence="2" key="2">
    <citation type="submission" date="2018-05" db="EMBL/GenBank/DDBJ databases">
        <title>OmerRS3 (Oryza meridionalis Reference Sequence Version 3).</title>
        <authorList>
            <person name="Zhang J."/>
            <person name="Kudrna D."/>
            <person name="Lee S."/>
            <person name="Talag J."/>
            <person name="Welchert J."/>
            <person name="Wing R.A."/>
        </authorList>
    </citation>
    <scope>NUCLEOTIDE SEQUENCE [LARGE SCALE GENOMIC DNA]</scope>
    <source>
        <strain evidence="2">cv. OR44</strain>
    </source>
</reference>